<keyword evidence="2" id="KW-1185">Reference proteome</keyword>
<gene>
    <name evidence="1" type="ORF">P43SY_004614</name>
</gene>
<name>A0AAD5LAA0_PYTIN</name>
<comment type="caution">
    <text evidence="1">The sequence shown here is derived from an EMBL/GenBank/DDBJ whole genome shotgun (WGS) entry which is preliminary data.</text>
</comment>
<proteinExistence type="predicted"/>
<protein>
    <submittedName>
        <fullName evidence="1">Uncharacterized protein</fullName>
    </submittedName>
</protein>
<dbReference type="AlphaFoldDB" id="A0AAD5LAA0"/>
<accession>A0AAD5LAA0</accession>
<evidence type="ECO:0000313" key="2">
    <source>
        <dbReference type="Proteomes" id="UP001209570"/>
    </source>
</evidence>
<evidence type="ECO:0000313" key="1">
    <source>
        <dbReference type="EMBL" id="KAJ0393210.1"/>
    </source>
</evidence>
<dbReference type="Proteomes" id="UP001209570">
    <property type="component" value="Unassembled WGS sequence"/>
</dbReference>
<sequence length="191" mass="21678">MSTKDFVPSRFPEFGEERYSGFVSRPATFDRDQLFVQELFTRTLADADVNSEAYVQAMARVRPLVEKFERQPLGIRVGIDLDCSSGLERVHFYEQIRAFVKSLRICTAPNRIQFDSLGLTTGGRTGVVSQLDYLRAMDLLMRDNSDVWVSRFQAQTPPLDYVSYGSGNEDVLSIARATYVVGCIYICIVFQ</sequence>
<organism evidence="1 2">
    <name type="scientific">Pythium insidiosum</name>
    <name type="common">Pythiosis disease agent</name>
    <dbReference type="NCBI Taxonomy" id="114742"/>
    <lineage>
        <taxon>Eukaryota</taxon>
        <taxon>Sar</taxon>
        <taxon>Stramenopiles</taxon>
        <taxon>Oomycota</taxon>
        <taxon>Peronosporomycetes</taxon>
        <taxon>Pythiales</taxon>
        <taxon>Pythiaceae</taxon>
        <taxon>Pythium</taxon>
    </lineage>
</organism>
<dbReference type="EMBL" id="JAKCXM010000517">
    <property type="protein sequence ID" value="KAJ0393210.1"/>
    <property type="molecule type" value="Genomic_DNA"/>
</dbReference>
<reference evidence="1" key="1">
    <citation type="submission" date="2021-12" db="EMBL/GenBank/DDBJ databases">
        <title>Prjna785345.</title>
        <authorList>
            <person name="Rujirawat T."/>
            <person name="Krajaejun T."/>
        </authorList>
    </citation>
    <scope>NUCLEOTIDE SEQUENCE</scope>
    <source>
        <strain evidence="1">Pi057C3</strain>
    </source>
</reference>